<sequence>MGIPDNTDDRGQQQMKTAETPRLLDPTRPLVCKHGNRAEARPIPTRPGWWQNFAIDCVTCQGDKHTGIPYQPPVPPTRVT</sequence>
<gene>
    <name evidence="2" type="ORF">LCGC14_0274010</name>
</gene>
<proteinExistence type="predicted"/>
<reference evidence="2" key="1">
    <citation type="journal article" date="2015" name="Nature">
        <title>Complex archaea that bridge the gap between prokaryotes and eukaryotes.</title>
        <authorList>
            <person name="Spang A."/>
            <person name="Saw J.H."/>
            <person name="Jorgensen S.L."/>
            <person name="Zaremba-Niedzwiedzka K."/>
            <person name="Martijn J."/>
            <person name="Lind A.E."/>
            <person name="van Eijk R."/>
            <person name="Schleper C."/>
            <person name="Guy L."/>
            <person name="Ettema T.J."/>
        </authorList>
    </citation>
    <scope>NUCLEOTIDE SEQUENCE</scope>
</reference>
<comment type="caution">
    <text evidence="2">The sequence shown here is derived from an EMBL/GenBank/DDBJ whole genome shotgun (WGS) entry which is preliminary data.</text>
</comment>
<dbReference type="EMBL" id="LAZR01000153">
    <property type="protein sequence ID" value="KKN85989.1"/>
    <property type="molecule type" value="Genomic_DNA"/>
</dbReference>
<organism evidence="2">
    <name type="scientific">marine sediment metagenome</name>
    <dbReference type="NCBI Taxonomy" id="412755"/>
    <lineage>
        <taxon>unclassified sequences</taxon>
        <taxon>metagenomes</taxon>
        <taxon>ecological metagenomes</taxon>
    </lineage>
</organism>
<evidence type="ECO:0000256" key="1">
    <source>
        <dbReference type="SAM" id="MobiDB-lite"/>
    </source>
</evidence>
<name>A0A0F9U353_9ZZZZ</name>
<feature type="region of interest" description="Disordered" evidence="1">
    <location>
        <begin position="1"/>
        <end position="29"/>
    </location>
</feature>
<protein>
    <submittedName>
        <fullName evidence="2">Uncharacterized protein</fullName>
    </submittedName>
</protein>
<evidence type="ECO:0000313" key="2">
    <source>
        <dbReference type="EMBL" id="KKN85989.1"/>
    </source>
</evidence>
<dbReference type="AlphaFoldDB" id="A0A0F9U353"/>
<accession>A0A0F9U353</accession>